<dbReference type="EMBL" id="GGMS01003559">
    <property type="protein sequence ID" value="MBY72762.1"/>
    <property type="molecule type" value="Transcribed_RNA"/>
</dbReference>
<proteinExistence type="predicted"/>
<dbReference type="PANTHER" id="PTHR21505">
    <property type="entry name" value="MADF DOMAIN-CONTAINING PROTEIN-RELATED"/>
    <property type="match status" value="1"/>
</dbReference>
<dbReference type="InterPro" id="IPR006578">
    <property type="entry name" value="MADF-dom"/>
</dbReference>
<name>A0A2S2Q6F3_9HEMI</name>
<dbReference type="Pfam" id="PF10545">
    <property type="entry name" value="MADF_DNA_bdg"/>
    <property type="match status" value="1"/>
</dbReference>
<dbReference type="PROSITE" id="PS51029">
    <property type="entry name" value="MADF"/>
    <property type="match status" value="1"/>
</dbReference>
<protein>
    <recommendedName>
        <fullName evidence="1">MADF domain-containing protein</fullName>
    </recommendedName>
</protein>
<accession>A0A2S2Q6F3</accession>
<feature type="domain" description="MADF" evidence="1">
    <location>
        <begin position="2"/>
        <end position="98"/>
    </location>
</feature>
<dbReference type="PANTHER" id="PTHR21505:SF12">
    <property type="entry name" value="MADF DOMAIN-CONTAINING PROTEIN-RELATED"/>
    <property type="match status" value="1"/>
</dbReference>
<evidence type="ECO:0000313" key="2">
    <source>
        <dbReference type="EMBL" id="MBY72762.1"/>
    </source>
</evidence>
<sequence>MKFIHLYEIHEVLWNTIVPEYKNKHARQIALEKICNEMAIENFGVNEAKAKINNMRSAYCQEVKKLIASKHSETGTDSIYKPTVPWFNLMDSFPKSHVI</sequence>
<organism evidence="2">
    <name type="scientific">Sipha flava</name>
    <name type="common">yellow sugarcane aphid</name>
    <dbReference type="NCBI Taxonomy" id="143950"/>
    <lineage>
        <taxon>Eukaryota</taxon>
        <taxon>Metazoa</taxon>
        <taxon>Ecdysozoa</taxon>
        <taxon>Arthropoda</taxon>
        <taxon>Hexapoda</taxon>
        <taxon>Insecta</taxon>
        <taxon>Pterygota</taxon>
        <taxon>Neoptera</taxon>
        <taxon>Paraneoptera</taxon>
        <taxon>Hemiptera</taxon>
        <taxon>Sternorrhyncha</taxon>
        <taxon>Aphidomorpha</taxon>
        <taxon>Aphidoidea</taxon>
        <taxon>Aphididae</taxon>
        <taxon>Sipha</taxon>
    </lineage>
</organism>
<reference evidence="2" key="1">
    <citation type="submission" date="2018-04" db="EMBL/GenBank/DDBJ databases">
        <title>Transcriptome assembly of Sipha flava.</title>
        <authorList>
            <person name="Scully E.D."/>
            <person name="Geib S.M."/>
            <person name="Palmer N.A."/>
            <person name="Koch K."/>
            <person name="Bradshaw J."/>
            <person name="Heng-Moss T."/>
            <person name="Sarath G."/>
        </authorList>
    </citation>
    <scope>NUCLEOTIDE SEQUENCE</scope>
</reference>
<dbReference type="SMART" id="SM00595">
    <property type="entry name" value="MADF"/>
    <property type="match status" value="1"/>
</dbReference>
<gene>
    <name evidence="2" type="ORF">g.162874</name>
</gene>
<dbReference type="AlphaFoldDB" id="A0A2S2Q6F3"/>
<evidence type="ECO:0000259" key="1">
    <source>
        <dbReference type="PROSITE" id="PS51029"/>
    </source>
</evidence>